<protein>
    <submittedName>
        <fullName evidence="2">Uncharacterized protein</fullName>
    </submittedName>
</protein>
<dbReference type="EMBL" id="VSRR010000496">
    <property type="protein sequence ID" value="MPC16319.1"/>
    <property type="molecule type" value="Genomic_DNA"/>
</dbReference>
<dbReference type="Proteomes" id="UP000324222">
    <property type="component" value="Unassembled WGS sequence"/>
</dbReference>
<dbReference type="AlphaFoldDB" id="A0A5B7D3V9"/>
<evidence type="ECO:0000313" key="3">
    <source>
        <dbReference type="Proteomes" id="UP000324222"/>
    </source>
</evidence>
<sequence>MSDATRRKAKPTNMNEDSRIRHNGCQVETQTPDPLSLSSLTYRLNSCSGTVKALYTDEVAGHCICIRQGASTTVLDPRMSS</sequence>
<comment type="caution">
    <text evidence="2">The sequence shown here is derived from an EMBL/GenBank/DDBJ whole genome shotgun (WGS) entry which is preliminary data.</text>
</comment>
<accession>A0A5B7D3V9</accession>
<proteinExistence type="predicted"/>
<feature type="region of interest" description="Disordered" evidence="1">
    <location>
        <begin position="1"/>
        <end position="32"/>
    </location>
</feature>
<gene>
    <name evidence="2" type="ORF">E2C01_009141</name>
</gene>
<name>A0A5B7D3V9_PORTR</name>
<organism evidence="2 3">
    <name type="scientific">Portunus trituberculatus</name>
    <name type="common">Swimming crab</name>
    <name type="synonym">Neptunus trituberculatus</name>
    <dbReference type="NCBI Taxonomy" id="210409"/>
    <lineage>
        <taxon>Eukaryota</taxon>
        <taxon>Metazoa</taxon>
        <taxon>Ecdysozoa</taxon>
        <taxon>Arthropoda</taxon>
        <taxon>Crustacea</taxon>
        <taxon>Multicrustacea</taxon>
        <taxon>Malacostraca</taxon>
        <taxon>Eumalacostraca</taxon>
        <taxon>Eucarida</taxon>
        <taxon>Decapoda</taxon>
        <taxon>Pleocyemata</taxon>
        <taxon>Brachyura</taxon>
        <taxon>Eubrachyura</taxon>
        <taxon>Portunoidea</taxon>
        <taxon>Portunidae</taxon>
        <taxon>Portuninae</taxon>
        <taxon>Portunus</taxon>
    </lineage>
</organism>
<evidence type="ECO:0000313" key="2">
    <source>
        <dbReference type="EMBL" id="MPC16319.1"/>
    </source>
</evidence>
<keyword evidence="3" id="KW-1185">Reference proteome</keyword>
<evidence type="ECO:0000256" key="1">
    <source>
        <dbReference type="SAM" id="MobiDB-lite"/>
    </source>
</evidence>
<reference evidence="2 3" key="1">
    <citation type="submission" date="2019-05" db="EMBL/GenBank/DDBJ databases">
        <title>Another draft genome of Portunus trituberculatus and its Hox gene families provides insights of decapod evolution.</title>
        <authorList>
            <person name="Jeong J.-H."/>
            <person name="Song I."/>
            <person name="Kim S."/>
            <person name="Choi T."/>
            <person name="Kim D."/>
            <person name="Ryu S."/>
            <person name="Kim W."/>
        </authorList>
    </citation>
    <scope>NUCLEOTIDE SEQUENCE [LARGE SCALE GENOMIC DNA]</scope>
    <source>
        <tissue evidence="2">Muscle</tissue>
    </source>
</reference>